<dbReference type="AlphaFoldDB" id="A0AAV5V4E3"/>
<reference evidence="8" key="1">
    <citation type="submission" date="2023-10" db="EMBL/GenBank/DDBJ databases">
        <title>Genome assembly of Pristionchus species.</title>
        <authorList>
            <person name="Yoshida K."/>
            <person name="Sommer R.J."/>
        </authorList>
    </citation>
    <scope>NUCLEOTIDE SEQUENCE</scope>
    <source>
        <strain evidence="8">RS5133</strain>
    </source>
</reference>
<dbReference type="PANTHER" id="PTHR31220">
    <property type="entry name" value="HYCCIN RELATED"/>
    <property type="match status" value="1"/>
</dbReference>
<keyword evidence="3" id="KW-1003">Cell membrane</keyword>
<evidence type="ECO:0000313" key="9">
    <source>
        <dbReference type="Proteomes" id="UP001432322"/>
    </source>
</evidence>
<evidence type="ECO:0000256" key="5">
    <source>
        <dbReference type="ARBA" id="ARBA00023136"/>
    </source>
</evidence>
<feature type="non-terminal residue" evidence="8">
    <location>
        <position position="1"/>
    </location>
</feature>
<dbReference type="PANTHER" id="PTHR31220:SF1">
    <property type="entry name" value="GH21176P"/>
    <property type="match status" value="1"/>
</dbReference>
<evidence type="ECO:0008006" key="10">
    <source>
        <dbReference type="Google" id="ProtNLM"/>
    </source>
</evidence>
<dbReference type="GO" id="GO:0046854">
    <property type="term" value="P:phosphatidylinositol phosphate biosynthetic process"/>
    <property type="evidence" value="ECO:0007669"/>
    <property type="project" value="TreeGrafter"/>
</dbReference>
<sequence>CIQLSTYSFYSKMRHMRSSIENCCYPHVLVVWVKMNTEQIQDYLTELSDQYIREKPSSRAEEIENTRKLLTKTEEKTRYIIFFIKCNYIDVDLVQPIVAQILALYYRAGTFRQYALQYIPTFIELYLVASSKKQYKSVAVFETFFLAIYNEEILEPTPSNAYAKKIEEVRIPSIRFPSIYHDPSKLNTVPEITTLKTGNSPTVHSTVRLGPYPTMERLTAENKFLILSRIMRSVNSSLSFLSSDVVGSSISHASIVICLSGFSVPESDLRVNILPSNTPSQVIEDYSKKPRIFASSQLLLELVSGVYLALYNGSPDVSLRALDALHQRAQYEFLPDLLLMTNSIRNSLIEGNESSERREEFMFGRAVKDKSKRRELVTNASLRMKRLPDDIPVMEVKEKEHSAIDEFVEGMDHMKKKLQSHAHRLKHRRKSTSTDEEFELQPIREDSVIDESGNGTNERIEKSERGTFAREGIRHADSLSSSARSVDC</sequence>
<evidence type="ECO:0000256" key="6">
    <source>
        <dbReference type="ARBA" id="ARBA00034482"/>
    </source>
</evidence>
<dbReference type="EMBL" id="BTSY01000002">
    <property type="protein sequence ID" value="GMT14467.1"/>
    <property type="molecule type" value="Genomic_DNA"/>
</dbReference>
<name>A0AAV5V4E3_9BILA</name>
<gene>
    <name evidence="8" type="ORF">PFISCL1PPCAC_5764</name>
</gene>
<dbReference type="GO" id="GO:0005829">
    <property type="term" value="C:cytosol"/>
    <property type="evidence" value="ECO:0007669"/>
    <property type="project" value="UniProtKB-SubCell"/>
</dbReference>
<dbReference type="Pfam" id="PF09790">
    <property type="entry name" value="Hyccin"/>
    <property type="match status" value="1"/>
</dbReference>
<comment type="caution">
    <text evidence="8">The sequence shown here is derived from an EMBL/GenBank/DDBJ whole genome shotgun (WGS) entry which is preliminary data.</text>
</comment>
<keyword evidence="5" id="KW-0472">Membrane</keyword>
<accession>A0AAV5V4E3</accession>
<comment type="similarity">
    <text evidence="6">Belongs to the Hyccin family.</text>
</comment>
<evidence type="ECO:0000313" key="8">
    <source>
        <dbReference type="EMBL" id="GMT14467.1"/>
    </source>
</evidence>
<evidence type="ECO:0000256" key="7">
    <source>
        <dbReference type="SAM" id="MobiDB-lite"/>
    </source>
</evidence>
<evidence type="ECO:0000256" key="2">
    <source>
        <dbReference type="ARBA" id="ARBA00004514"/>
    </source>
</evidence>
<dbReference type="InterPro" id="IPR018619">
    <property type="entry name" value="Hyccin"/>
</dbReference>
<dbReference type="GO" id="GO:0072659">
    <property type="term" value="P:protein localization to plasma membrane"/>
    <property type="evidence" value="ECO:0007669"/>
    <property type="project" value="TreeGrafter"/>
</dbReference>
<protein>
    <recommendedName>
        <fullName evidence="10">Hyccin</fullName>
    </recommendedName>
</protein>
<evidence type="ECO:0000256" key="1">
    <source>
        <dbReference type="ARBA" id="ARBA00004236"/>
    </source>
</evidence>
<dbReference type="Proteomes" id="UP001432322">
    <property type="component" value="Unassembled WGS sequence"/>
</dbReference>
<comment type="subcellular location">
    <subcellularLocation>
        <location evidence="1">Cell membrane</location>
    </subcellularLocation>
    <subcellularLocation>
        <location evidence="2">Cytoplasm</location>
        <location evidence="2">Cytosol</location>
    </subcellularLocation>
</comment>
<evidence type="ECO:0000256" key="3">
    <source>
        <dbReference type="ARBA" id="ARBA00022475"/>
    </source>
</evidence>
<evidence type="ECO:0000256" key="4">
    <source>
        <dbReference type="ARBA" id="ARBA00022490"/>
    </source>
</evidence>
<proteinExistence type="inferred from homology"/>
<dbReference type="GO" id="GO:0005886">
    <property type="term" value="C:plasma membrane"/>
    <property type="evidence" value="ECO:0007669"/>
    <property type="project" value="UniProtKB-SubCell"/>
</dbReference>
<organism evidence="8 9">
    <name type="scientific">Pristionchus fissidentatus</name>
    <dbReference type="NCBI Taxonomy" id="1538716"/>
    <lineage>
        <taxon>Eukaryota</taxon>
        <taxon>Metazoa</taxon>
        <taxon>Ecdysozoa</taxon>
        <taxon>Nematoda</taxon>
        <taxon>Chromadorea</taxon>
        <taxon>Rhabditida</taxon>
        <taxon>Rhabditina</taxon>
        <taxon>Diplogasteromorpha</taxon>
        <taxon>Diplogasteroidea</taxon>
        <taxon>Neodiplogasteridae</taxon>
        <taxon>Pristionchus</taxon>
    </lineage>
</organism>
<feature type="region of interest" description="Disordered" evidence="7">
    <location>
        <begin position="444"/>
        <end position="488"/>
    </location>
</feature>
<keyword evidence="4" id="KW-0963">Cytoplasm</keyword>
<feature type="compositionally biased region" description="Polar residues" evidence="7">
    <location>
        <begin position="478"/>
        <end position="488"/>
    </location>
</feature>
<keyword evidence="9" id="KW-1185">Reference proteome</keyword>
<feature type="compositionally biased region" description="Basic and acidic residues" evidence="7">
    <location>
        <begin position="458"/>
        <end position="477"/>
    </location>
</feature>